<name>A0A975BY65_9CAUL</name>
<dbReference type="PANTHER" id="PTHR42792:SF1">
    <property type="entry name" value="FLAGELLAR HOOK-ASSOCIATED PROTEIN 3"/>
    <property type="match status" value="1"/>
</dbReference>
<dbReference type="InterPro" id="IPR001492">
    <property type="entry name" value="Flagellin"/>
</dbReference>
<feature type="domain" description="Flagellin C-terminal" evidence="4">
    <location>
        <begin position="227"/>
        <end position="308"/>
    </location>
</feature>
<dbReference type="GO" id="GO:0005198">
    <property type="term" value="F:structural molecule activity"/>
    <property type="evidence" value="ECO:0007669"/>
    <property type="project" value="InterPro"/>
</dbReference>
<organism evidence="5 6">
    <name type="scientific">Brevundimonas goettingensis</name>
    <dbReference type="NCBI Taxonomy" id="2774190"/>
    <lineage>
        <taxon>Bacteria</taxon>
        <taxon>Pseudomonadati</taxon>
        <taxon>Pseudomonadota</taxon>
        <taxon>Alphaproteobacteria</taxon>
        <taxon>Caulobacterales</taxon>
        <taxon>Caulobacteraceae</taxon>
        <taxon>Brevundimonas</taxon>
    </lineage>
</organism>
<dbReference type="AlphaFoldDB" id="A0A975BY65"/>
<dbReference type="KEGG" id="bgoe:IFJ75_10440"/>
<evidence type="ECO:0000256" key="1">
    <source>
        <dbReference type="ARBA" id="ARBA00004365"/>
    </source>
</evidence>
<evidence type="ECO:0000313" key="5">
    <source>
        <dbReference type="EMBL" id="QTC89733.1"/>
    </source>
</evidence>
<protein>
    <recommendedName>
        <fullName evidence="4">Flagellin C-terminal domain-containing protein</fullName>
    </recommendedName>
</protein>
<dbReference type="Proteomes" id="UP000663918">
    <property type="component" value="Chromosome"/>
</dbReference>
<dbReference type="InterPro" id="IPR046358">
    <property type="entry name" value="Flagellin_C"/>
</dbReference>
<sequence length="309" mass="32737">MSRVSTTGNYQSALLNLMSAQAQQNEAQTRLSTQKIATDMKGFGRGAESLTALKAAQNRVQGFIDTGTAVADRLESQDLALNQVGDGVTGARSAIGSALATENINTLMLELQGQFQSIQNGLNAQHQGNYLFAGSDSTKAPVTVSTMAELKAAPSIASTFTNDDLPQTSRLGEQTTVRTGYLADDLGTTIFQIFKDIQAYNDDPATGPLTGKPTDAQKTFLTAQLNRLDTASTATIEVISRNGALAKQVESTNASHEAQVAQLGDMVNTKTEADMAKAVTDIQLAQLAVQASAQVISQLKDTSLLNYLR</sequence>
<dbReference type="PANTHER" id="PTHR42792">
    <property type="entry name" value="FLAGELLIN"/>
    <property type="match status" value="1"/>
</dbReference>
<gene>
    <name evidence="5" type="ORF">IFJ75_10440</name>
</gene>
<evidence type="ECO:0000256" key="3">
    <source>
        <dbReference type="ARBA" id="ARBA00023143"/>
    </source>
</evidence>
<evidence type="ECO:0000259" key="4">
    <source>
        <dbReference type="Pfam" id="PF00700"/>
    </source>
</evidence>
<keyword evidence="6" id="KW-1185">Reference proteome</keyword>
<dbReference type="Pfam" id="PF00700">
    <property type="entry name" value="Flagellin_C"/>
    <property type="match status" value="1"/>
</dbReference>
<dbReference type="GO" id="GO:0009288">
    <property type="term" value="C:bacterial-type flagellum"/>
    <property type="evidence" value="ECO:0007669"/>
    <property type="project" value="UniProtKB-SubCell"/>
</dbReference>
<comment type="subcellular location">
    <subcellularLocation>
        <location evidence="1">Bacterial flagellum</location>
    </subcellularLocation>
</comment>
<reference evidence="5" key="1">
    <citation type="submission" date="2020-09" db="EMBL/GenBank/DDBJ databases">
        <title>Brevundimonas sp. LVF2 isolated from a puddle in Goettingen, Germany.</title>
        <authorList>
            <person name="Friedrich I."/>
            <person name="Klassen A."/>
            <person name="Hannes N."/>
            <person name="Schneider D."/>
            <person name="Hertel R."/>
            <person name="Daniel R."/>
        </authorList>
    </citation>
    <scope>NUCLEOTIDE SEQUENCE</scope>
    <source>
        <strain evidence="5">LVF2</strain>
    </source>
</reference>
<dbReference type="EMBL" id="CP062222">
    <property type="protein sequence ID" value="QTC89733.1"/>
    <property type="molecule type" value="Genomic_DNA"/>
</dbReference>
<dbReference type="Gene3D" id="1.20.1330.10">
    <property type="entry name" value="f41 fragment of flagellin, N-terminal domain"/>
    <property type="match status" value="1"/>
</dbReference>
<evidence type="ECO:0000256" key="2">
    <source>
        <dbReference type="ARBA" id="ARBA00005709"/>
    </source>
</evidence>
<proteinExistence type="inferred from homology"/>
<evidence type="ECO:0000313" key="6">
    <source>
        <dbReference type="Proteomes" id="UP000663918"/>
    </source>
</evidence>
<keyword evidence="3" id="KW-0975">Bacterial flagellum</keyword>
<dbReference type="RefSeq" id="WP_207867956.1">
    <property type="nucleotide sequence ID" value="NZ_CP062222.1"/>
</dbReference>
<accession>A0A975BY65</accession>
<dbReference type="SUPFAM" id="SSF64518">
    <property type="entry name" value="Phase 1 flagellin"/>
    <property type="match status" value="1"/>
</dbReference>
<comment type="similarity">
    <text evidence="2">Belongs to the bacterial flagellin family.</text>
</comment>